<reference evidence="2" key="1">
    <citation type="submission" date="2015-08" db="EMBL/GenBank/DDBJ databases">
        <authorList>
            <person name="Varghese N."/>
        </authorList>
    </citation>
    <scope>NUCLEOTIDE SEQUENCE [LARGE SCALE GENOMIC DNA]</scope>
    <source>
        <strain evidence="2">JCM 18476</strain>
    </source>
</reference>
<gene>
    <name evidence="1" type="ORF">Ga0061065_10468</name>
</gene>
<organism evidence="1 2">
    <name type="scientific">Marinomonas fungiae</name>
    <dbReference type="NCBI Taxonomy" id="1137284"/>
    <lineage>
        <taxon>Bacteria</taxon>
        <taxon>Pseudomonadati</taxon>
        <taxon>Pseudomonadota</taxon>
        <taxon>Gammaproteobacteria</taxon>
        <taxon>Oceanospirillales</taxon>
        <taxon>Oceanospirillaceae</taxon>
        <taxon>Marinomonas</taxon>
    </lineage>
</organism>
<evidence type="ECO:0000313" key="2">
    <source>
        <dbReference type="Proteomes" id="UP000182769"/>
    </source>
</evidence>
<accession>A0A0K6IK19</accession>
<sequence length="248" mass="28848">MATSVEVIAWDITALQQRLYTSLDVEHYDKAWNALQSVELNKDICWYHYHELKRSKNGYLEKLSSESSEQEVIRAIRRAFGEHDEEYATFKLACEANMRALMRVLHSNSDLLITTVFFCLSLSGNENVIKFDSVLKQLDSRGNNCLASLLREFISGDDYQYLCDWCNYTKHWANVPSMITCSFGKAPEEMISWMFDSFTYKNSKHASIAVTPFLQREYDRQGKLIPQIIKEVDLLHQQLCLEKKLESN</sequence>
<dbReference type="Proteomes" id="UP000182769">
    <property type="component" value="Unassembled WGS sequence"/>
</dbReference>
<dbReference type="EMBL" id="CYHG01000004">
    <property type="protein sequence ID" value="CUB03637.1"/>
    <property type="molecule type" value="Genomic_DNA"/>
</dbReference>
<protein>
    <submittedName>
        <fullName evidence="1">Uncharacterized protein</fullName>
    </submittedName>
</protein>
<name>A0A0K6IK19_9GAMM</name>
<evidence type="ECO:0000313" key="1">
    <source>
        <dbReference type="EMBL" id="CUB03637.1"/>
    </source>
</evidence>
<keyword evidence="2" id="KW-1185">Reference proteome</keyword>
<proteinExistence type="predicted"/>
<dbReference type="RefSeq" id="WP_055462600.1">
    <property type="nucleotide sequence ID" value="NZ_CYHG01000004.1"/>
</dbReference>
<dbReference type="AlphaFoldDB" id="A0A0K6IK19"/>